<organism evidence="3 4">
    <name type="scientific">Stylonychia lemnae</name>
    <name type="common">Ciliate</name>
    <dbReference type="NCBI Taxonomy" id="5949"/>
    <lineage>
        <taxon>Eukaryota</taxon>
        <taxon>Sar</taxon>
        <taxon>Alveolata</taxon>
        <taxon>Ciliophora</taxon>
        <taxon>Intramacronucleata</taxon>
        <taxon>Spirotrichea</taxon>
        <taxon>Stichotrichia</taxon>
        <taxon>Sporadotrichida</taxon>
        <taxon>Oxytrichidae</taxon>
        <taxon>Stylonychinae</taxon>
        <taxon>Stylonychia</taxon>
    </lineage>
</organism>
<feature type="region of interest" description="Disordered" evidence="2">
    <location>
        <begin position="500"/>
        <end position="519"/>
    </location>
</feature>
<reference evidence="3 4" key="1">
    <citation type="submission" date="2014-06" db="EMBL/GenBank/DDBJ databases">
        <authorList>
            <person name="Swart Estienne"/>
        </authorList>
    </citation>
    <scope>NUCLEOTIDE SEQUENCE [LARGE SCALE GENOMIC DNA]</scope>
    <source>
        <strain evidence="3 4">130c</strain>
    </source>
</reference>
<evidence type="ECO:0000313" key="4">
    <source>
        <dbReference type="Proteomes" id="UP000039865"/>
    </source>
</evidence>
<dbReference type="AlphaFoldDB" id="A0A078B6Q4"/>
<feature type="region of interest" description="Disordered" evidence="2">
    <location>
        <begin position="250"/>
        <end position="295"/>
    </location>
</feature>
<sequence length="618" mass="71405">MLYPEKKSTPKDKLPNHQRTTSQKLDIQVKKEKIHKQSSMKVQTKPIGKQNLKLKKRRKQKKSFSKSSISSKQIEFSENQEIYKDQNDNDPINSIINAQECTLKQPEILDFDISKNSQNYRTSANSKLNYYQTLDHLYQSNYSGQIQNGMFTQLCKDSSGHLDYNLSYTMLLDSDRKKDKNRNHQFEDDQSQPIVKKNLKFSMIESSQDDNPYNTLHNTQNMRHHHLNIDDDTIEEQIIEIKANPVRKTAKNQRSAGFYTGQKQSQAATRSTSKKKLNLSKNHGETRQLNNNDINSLNDSKDSIIIIQECEAPFKTVRKEVSLHSLSKQHQSHQTFHKKKRSVDHKKNSSILNNNSVAHSRMFPSTTNIKDKNLVTSPTLAQNIIDQSRQTIKASKKYPSIHGYTNLNDNQNHLSIQKFTCYGTHNDMSSFQSRQRNLSTASLSKSKGALLTEKRKPSIFSKRESIKDEQHLKKKRSSKKILSQTMRIVLDSPRYRVLSPNNINDQKSMSNNNNNKSTTNQHTALINEYSYKDLATFNGLIGHQGTQDQDYKNEITFHFTNSQSKDLSGIKDRVQIIFRAYQARIMSLTQSVDELSQENKILKRKLFHQQSSKSNLAE</sequence>
<feature type="compositionally biased region" description="Basic residues" evidence="2">
    <location>
        <begin position="335"/>
        <end position="344"/>
    </location>
</feature>
<feature type="compositionally biased region" description="Low complexity" evidence="2">
    <location>
        <begin position="501"/>
        <end position="519"/>
    </location>
</feature>
<evidence type="ECO:0000256" key="2">
    <source>
        <dbReference type="SAM" id="MobiDB-lite"/>
    </source>
</evidence>
<feature type="region of interest" description="Disordered" evidence="2">
    <location>
        <begin position="1"/>
        <end position="71"/>
    </location>
</feature>
<proteinExistence type="predicted"/>
<dbReference type="Proteomes" id="UP000039865">
    <property type="component" value="Unassembled WGS sequence"/>
</dbReference>
<evidence type="ECO:0000313" key="3">
    <source>
        <dbReference type="EMBL" id="CDW90059.1"/>
    </source>
</evidence>
<protein>
    <submittedName>
        <fullName evidence="3">Uncharacterized protein</fullName>
    </submittedName>
</protein>
<feature type="region of interest" description="Disordered" evidence="2">
    <location>
        <begin position="325"/>
        <end position="348"/>
    </location>
</feature>
<feature type="compositionally biased region" description="Basic and acidic residues" evidence="2">
    <location>
        <begin position="1"/>
        <end position="15"/>
    </location>
</feature>
<feature type="compositionally biased region" description="Basic residues" evidence="2">
    <location>
        <begin position="52"/>
        <end position="64"/>
    </location>
</feature>
<keyword evidence="4" id="KW-1185">Reference proteome</keyword>
<evidence type="ECO:0000256" key="1">
    <source>
        <dbReference type="SAM" id="Coils"/>
    </source>
</evidence>
<feature type="coiled-coil region" evidence="1">
    <location>
        <begin position="578"/>
        <end position="605"/>
    </location>
</feature>
<feature type="compositionally biased region" description="Low complexity" evidence="2">
    <location>
        <begin position="325"/>
        <end position="334"/>
    </location>
</feature>
<dbReference type="EMBL" id="CCKQ01018122">
    <property type="protein sequence ID" value="CDW90059.1"/>
    <property type="molecule type" value="Genomic_DNA"/>
</dbReference>
<dbReference type="InParanoid" id="A0A078B6Q4"/>
<accession>A0A078B6Q4</accession>
<gene>
    <name evidence="3" type="primary">Contig11235.g11998</name>
    <name evidence="3" type="ORF">STYLEM_19199</name>
</gene>
<feature type="compositionally biased region" description="Polar residues" evidence="2">
    <location>
        <begin position="261"/>
        <end position="271"/>
    </location>
</feature>
<keyword evidence="1" id="KW-0175">Coiled coil</keyword>
<name>A0A078B6Q4_STYLE</name>